<sequence length="524" mass="59920">MKGCEQCVKINMQSHVYSRIRVNRCVDDTRVVVVVLFTRRIYRAIELVLNASNTRTIHVALHILLIALKVSIRTISNILDAEKKSRKKCIVTGTLYHPKNRTDVDVALLFRQCNARFDPVDQCDSIITLATFISAATSHRGRKCCGLCRRLVGTIFFIYSRRSDFEALASAALETGFRRLALVTRNSLLLSSSSRRDNPLYNTGHSLSPRRQQQPRIQHESALHRKRKQTCYGLRYIYAHISHDYYGPPNECYVPSMAKLINSRHDLTACMCESTSRRHNVNPTKISHRLQQVVLKKINILNYKILSVLLCMCVISRTMFDEKSDSSFHGEGNDLDSERMDYFNQENVVLSSRSNVQMAEVLLKNGVDPNSADAAGCTALHTICRFQRQDMVEQFFKIIDEIELTVKIDARYNEGISPLHFLMQNNYFCTMETLELLLRRGANPISTNAEGMTPLHFICQKKNDDGIVKKFFKICDEIQQTIEIDARDNEGNTPLHLAMSTGDHWMAELLLRRGAILIQPMPKE</sequence>
<dbReference type="PANTHER" id="PTHR24193">
    <property type="entry name" value="ANKYRIN REPEAT PROTEIN"/>
    <property type="match status" value="1"/>
</dbReference>
<feature type="region of interest" description="Disordered" evidence="4">
    <location>
        <begin position="196"/>
        <end position="216"/>
    </location>
</feature>
<accession>A0A6H5I622</accession>
<organism evidence="5 6">
    <name type="scientific">Trichogramma brassicae</name>
    <dbReference type="NCBI Taxonomy" id="86971"/>
    <lineage>
        <taxon>Eukaryota</taxon>
        <taxon>Metazoa</taxon>
        <taxon>Ecdysozoa</taxon>
        <taxon>Arthropoda</taxon>
        <taxon>Hexapoda</taxon>
        <taxon>Insecta</taxon>
        <taxon>Pterygota</taxon>
        <taxon>Neoptera</taxon>
        <taxon>Endopterygota</taxon>
        <taxon>Hymenoptera</taxon>
        <taxon>Apocrita</taxon>
        <taxon>Proctotrupomorpha</taxon>
        <taxon>Chalcidoidea</taxon>
        <taxon>Trichogrammatidae</taxon>
        <taxon>Trichogramma</taxon>
    </lineage>
</organism>
<dbReference type="Proteomes" id="UP000479190">
    <property type="component" value="Unassembled WGS sequence"/>
</dbReference>
<evidence type="ECO:0000313" key="5">
    <source>
        <dbReference type="EMBL" id="CAB0032689.1"/>
    </source>
</evidence>
<feature type="repeat" description="ANK" evidence="3">
    <location>
        <begin position="414"/>
        <end position="449"/>
    </location>
</feature>
<feature type="compositionally biased region" description="Polar residues" evidence="4">
    <location>
        <begin position="200"/>
        <end position="216"/>
    </location>
</feature>
<dbReference type="PROSITE" id="PS50297">
    <property type="entry name" value="ANK_REP_REGION"/>
    <property type="match status" value="1"/>
</dbReference>
<keyword evidence="2 3" id="KW-0040">ANK repeat</keyword>
<dbReference type="SMART" id="SM00248">
    <property type="entry name" value="ANK"/>
    <property type="match status" value="5"/>
</dbReference>
<name>A0A6H5I622_9HYME</name>
<keyword evidence="1" id="KW-0677">Repeat</keyword>
<reference evidence="5 6" key="1">
    <citation type="submission" date="2020-02" db="EMBL/GenBank/DDBJ databases">
        <authorList>
            <person name="Ferguson B K."/>
        </authorList>
    </citation>
    <scope>NUCLEOTIDE SEQUENCE [LARGE SCALE GENOMIC DNA]</scope>
</reference>
<dbReference type="InterPro" id="IPR050663">
    <property type="entry name" value="Ankyrin-SOCS_Box"/>
</dbReference>
<feature type="repeat" description="ANK" evidence="3">
    <location>
        <begin position="490"/>
        <end position="515"/>
    </location>
</feature>
<gene>
    <name evidence="5" type="ORF">TBRA_LOCUS4616</name>
</gene>
<evidence type="ECO:0000256" key="1">
    <source>
        <dbReference type="ARBA" id="ARBA00022737"/>
    </source>
</evidence>
<dbReference type="EMBL" id="CADCXV010000687">
    <property type="protein sequence ID" value="CAB0032689.1"/>
    <property type="molecule type" value="Genomic_DNA"/>
</dbReference>
<dbReference type="SUPFAM" id="SSF48403">
    <property type="entry name" value="Ankyrin repeat"/>
    <property type="match status" value="1"/>
</dbReference>
<dbReference type="PROSITE" id="PS50088">
    <property type="entry name" value="ANK_REPEAT"/>
    <property type="match status" value="2"/>
</dbReference>
<keyword evidence="6" id="KW-1185">Reference proteome</keyword>
<dbReference type="PANTHER" id="PTHR24193:SF121">
    <property type="entry name" value="ADA2A-CONTAINING COMPLEX COMPONENT 3, ISOFORM D"/>
    <property type="match status" value="1"/>
</dbReference>
<dbReference type="InterPro" id="IPR036770">
    <property type="entry name" value="Ankyrin_rpt-contain_sf"/>
</dbReference>
<evidence type="ECO:0000313" key="6">
    <source>
        <dbReference type="Proteomes" id="UP000479190"/>
    </source>
</evidence>
<dbReference type="AlphaFoldDB" id="A0A6H5I622"/>
<dbReference type="OrthoDB" id="6593077at2759"/>
<dbReference type="GO" id="GO:0005634">
    <property type="term" value="C:nucleus"/>
    <property type="evidence" value="ECO:0007669"/>
    <property type="project" value="TreeGrafter"/>
</dbReference>
<dbReference type="Gene3D" id="1.25.40.20">
    <property type="entry name" value="Ankyrin repeat-containing domain"/>
    <property type="match status" value="2"/>
</dbReference>
<evidence type="ECO:0000256" key="4">
    <source>
        <dbReference type="SAM" id="MobiDB-lite"/>
    </source>
</evidence>
<protein>
    <submittedName>
        <fullName evidence="5">Uncharacterized protein</fullName>
    </submittedName>
</protein>
<dbReference type="InterPro" id="IPR002110">
    <property type="entry name" value="Ankyrin_rpt"/>
</dbReference>
<evidence type="ECO:0000256" key="2">
    <source>
        <dbReference type="ARBA" id="ARBA00023043"/>
    </source>
</evidence>
<evidence type="ECO:0000256" key="3">
    <source>
        <dbReference type="PROSITE-ProRule" id="PRU00023"/>
    </source>
</evidence>
<dbReference type="Pfam" id="PF12796">
    <property type="entry name" value="Ank_2"/>
    <property type="match status" value="1"/>
</dbReference>
<proteinExistence type="predicted"/>
<dbReference type="GO" id="GO:0045944">
    <property type="term" value="P:positive regulation of transcription by RNA polymerase II"/>
    <property type="evidence" value="ECO:0007669"/>
    <property type="project" value="TreeGrafter"/>
</dbReference>
<dbReference type="GO" id="GO:0000976">
    <property type="term" value="F:transcription cis-regulatory region binding"/>
    <property type="evidence" value="ECO:0007669"/>
    <property type="project" value="TreeGrafter"/>
</dbReference>